<evidence type="ECO:0000256" key="4">
    <source>
        <dbReference type="SAM" id="Phobius"/>
    </source>
</evidence>
<dbReference type="PROSITE" id="PS00198">
    <property type="entry name" value="4FE4S_FER_1"/>
    <property type="match status" value="1"/>
</dbReference>
<keyword evidence="4" id="KW-0812">Transmembrane</keyword>
<accession>A0A381SKH8</accession>
<evidence type="ECO:0000256" key="2">
    <source>
        <dbReference type="ARBA" id="ARBA00022475"/>
    </source>
</evidence>
<dbReference type="Pfam" id="PF04205">
    <property type="entry name" value="FMN_bind"/>
    <property type="match status" value="1"/>
</dbReference>
<evidence type="ECO:0000313" key="6">
    <source>
        <dbReference type="EMBL" id="SVA02837.1"/>
    </source>
</evidence>
<feature type="transmembrane region" description="Helical" evidence="4">
    <location>
        <begin position="482"/>
        <end position="504"/>
    </location>
</feature>
<reference evidence="6" key="1">
    <citation type="submission" date="2018-05" db="EMBL/GenBank/DDBJ databases">
        <authorList>
            <person name="Lanie J.A."/>
            <person name="Ng W.-L."/>
            <person name="Kazmierczak K.M."/>
            <person name="Andrzejewski T.M."/>
            <person name="Davidsen T.M."/>
            <person name="Wayne K.J."/>
            <person name="Tettelin H."/>
            <person name="Glass J.I."/>
            <person name="Rusch D."/>
            <person name="Podicherti R."/>
            <person name="Tsui H.-C.T."/>
            <person name="Winkler M.E."/>
        </authorList>
    </citation>
    <scope>NUCLEOTIDE SEQUENCE</scope>
</reference>
<evidence type="ECO:0000256" key="1">
    <source>
        <dbReference type="ARBA" id="ARBA00004236"/>
    </source>
</evidence>
<dbReference type="InterPro" id="IPR017900">
    <property type="entry name" value="4Fe4S_Fe_S_CS"/>
</dbReference>
<protein>
    <recommendedName>
        <fullName evidence="5">4Fe-4S ferredoxin-type domain-containing protein</fullName>
    </recommendedName>
</protein>
<dbReference type="AlphaFoldDB" id="A0A381SKH8"/>
<feature type="transmembrane region" description="Helical" evidence="4">
    <location>
        <begin position="425"/>
        <end position="444"/>
    </location>
</feature>
<keyword evidence="2" id="KW-1003">Cell membrane</keyword>
<dbReference type="InterPro" id="IPR052378">
    <property type="entry name" value="NosR_regulator"/>
</dbReference>
<dbReference type="PANTHER" id="PTHR30224:SF4">
    <property type="entry name" value="ELECTRON TRANSPORT PROTEIN YCCM-RELATED"/>
    <property type="match status" value="1"/>
</dbReference>
<dbReference type="EMBL" id="UINC01003046">
    <property type="protein sequence ID" value="SVA02837.1"/>
    <property type="molecule type" value="Genomic_DNA"/>
</dbReference>
<comment type="subcellular location">
    <subcellularLocation>
        <location evidence="1">Cell membrane</location>
    </subcellularLocation>
</comment>
<feature type="transmembrane region" description="Helical" evidence="4">
    <location>
        <begin position="510"/>
        <end position="533"/>
    </location>
</feature>
<feature type="transmembrane region" description="Helical" evidence="4">
    <location>
        <begin position="362"/>
        <end position="378"/>
    </location>
</feature>
<feature type="domain" description="4Fe-4S ferredoxin-type" evidence="5">
    <location>
        <begin position="555"/>
        <end position="585"/>
    </location>
</feature>
<feature type="transmembrane region" description="Helical" evidence="4">
    <location>
        <begin position="385"/>
        <end position="405"/>
    </location>
</feature>
<gene>
    <name evidence="6" type="ORF">METZ01_LOCUS55691</name>
</gene>
<proteinExistence type="predicted"/>
<dbReference type="InterPro" id="IPR017896">
    <property type="entry name" value="4Fe4S_Fe-S-bd"/>
</dbReference>
<dbReference type="PANTHER" id="PTHR30224">
    <property type="entry name" value="ELECTRON TRANSPORT PROTEIN"/>
    <property type="match status" value="1"/>
</dbReference>
<dbReference type="SUPFAM" id="SSF54862">
    <property type="entry name" value="4Fe-4S ferredoxins"/>
    <property type="match status" value="1"/>
</dbReference>
<keyword evidence="3 4" id="KW-0472">Membrane</keyword>
<evidence type="ECO:0000256" key="3">
    <source>
        <dbReference type="ARBA" id="ARBA00023136"/>
    </source>
</evidence>
<dbReference type="GO" id="GO:0005886">
    <property type="term" value="C:plasma membrane"/>
    <property type="evidence" value="ECO:0007669"/>
    <property type="project" value="UniProtKB-SubCell"/>
</dbReference>
<keyword evidence="4" id="KW-1133">Transmembrane helix</keyword>
<name>A0A381SKH8_9ZZZZ</name>
<dbReference type="SMART" id="SM00900">
    <property type="entry name" value="FMN_bind"/>
    <property type="match status" value="1"/>
</dbReference>
<organism evidence="6">
    <name type="scientific">marine metagenome</name>
    <dbReference type="NCBI Taxonomy" id="408172"/>
    <lineage>
        <taxon>unclassified sequences</taxon>
        <taxon>metagenomes</taxon>
        <taxon>ecological metagenomes</taxon>
    </lineage>
</organism>
<dbReference type="PROSITE" id="PS51379">
    <property type="entry name" value="4FE4S_FER_2"/>
    <property type="match status" value="1"/>
</dbReference>
<sequence length="627" mass="69812">MLHEVFRGADSFSAKEGSPPIYKAYSDNPENIEPEVIGYLFETPDWPPEEIGYSGPIDVLVGMDLKGTIADIKVLYYRESYKSIRGDFINSEYFPDQFKVKNIVDGFRVGRDIDGISRATISSWAVARGVRNAARRVAQTYLSDSDFVSLTSSDALGLRVLEAKSWEEMIESGLVVEMNIEQPDLTVLKLALAFIGHEGLGELLVGSNDYSRAEREASNRVQNGNMVLVGIDGDSSRPFRQERLAVQQGDETYPIERRRFVYVGSADQGKIADKVRFAGAMLLDPAIDLNEPFTVLYNTGGTIGEFGTIASTQYQVPPIPLALALGQTIPPELLPDIDKNLTEFENEGLYASLISDAPWDEVAALLVLFALVMTAFLRKNATIRWVALGCTLVYLGWLDGGFVSVSHITNGIKLGPSLFLNDLPLLLIIMFTLVTTLFWGRIFCSSLCPFGALQDFIAHFLPRHFQRELPQAIHDKAIYIKYGVLVFLVVMALIYSELSLFQYFEPFGTIFYFSQSLVLWLILMVFLLASVFISRFYCRYACPLGAALGLTALLSPWRIKRVEQCQVCKVCEHACPTGAIRGPDIDFKECVRCDICEAKLVDKSGVCKHSIDEVAARHKTWKPIAVG</sequence>
<dbReference type="Pfam" id="PF12801">
    <property type="entry name" value="Fer4_5"/>
    <property type="match status" value="2"/>
</dbReference>
<dbReference type="GO" id="GO:0010181">
    <property type="term" value="F:FMN binding"/>
    <property type="evidence" value="ECO:0007669"/>
    <property type="project" value="InterPro"/>
</dbReference>
<dbReference type="InterPro" id="IPR007329">
    <property type="entry name" value="FMN-bd"/>
</dbReference>
<evidence type="ECO:0000259" key="5">
    <source>
        <dbReference type="PROSITE" id="PS51379"/>
    </source>
</evidence>